<gene>
    <name evidence="1" type="ORF">FVP33_09910</name>
</gene>
<dbReference type="Proteomes" id="UP000321379">
    <property type="component" value="Unassembled WGS sequence"/>
</dbReference>
<keyword evidence="2" id="KW-1185">Reference proteome</keyword>
<organism evidence="1 2">
    <name type="scientific">Lacisediminihabitans profunda</name>
    <dbReference type="NCBI Taxonomy" id="2594790"/>
    <lineage>
        <taxon>Bacteria</taxon>
        <taxon>Bacillati</taxon>
        <taxon>Actinomycetota</taxon>
        <taxon>Actinomycetes</taxon>
        <taxon>Micrococcales</taxon>
        <taxon>Microbacteriaceae</taxon>
        <taxon>Lacisediminihabitans</taxon>
    </lineage>
</organism>
<evidence type="ECO:0000313" key="1">
    <source>
        <dbReference type="EMBL" id="TXN30322.1"/>
    </source>
</evidence>
<reference evidence="1 2" key="1">
    <citation type="submission" date="2019-08" db="EMBL/GenBank/DDBJ databases">
        <title>Bacterial whole genome sequence for Glaciihabitans sp. CHu50b-6-2.</title>
        <authorList>
            <person name="Jin L."/>
        </authorList>
    </citation>
    <scope>NUCLEOTIDE SEQUENCE [LARGE SCALE GENOMIC DNA]</scope>
    <source>
        <strain evidence="1 2">CHu50b-6-2</strain>
    </source>
</reference>
<protein>
    <submittedName>
        <fullName evidence="1">Uncharacterized protein</fullName>
    </submittedName>
</protein>
<dbReference type="EMBL" id="VRMG01000007">
    <property type="protein sequence ID" value="TXN30322.1"/>
    <property type="molecule type" value="Genomic_DNA"/>
</dbReference>
<comment type="caution">
    <text evidence="1">The sequence shown here is derived from an EMBL/GenBank/DDBJ whole genome shotgun (WGS) entry which is preliminary data.</text>
</comment>
<accession>A0A5C8UPG9</accession>
<name>A0A5C8UPG9_9MICO</name>
<dbReference type="AlphaFoldDB" id="A0A5C8UPG9"/>
<dbReference type="RefSeq" id="WP_147783506.1">
    <property type="nucleotide sequence ID" value="NZ_VRMG01000007.1"/>
</dbReference>
<evidence type="ECO:0000313" key="2">
    <source>
        <dbReference type="Proteomes" id="UP000321379"/>
    </source>
</evidence>
<proteinExistence type="predicted"/>
<sequence length="86" mass="9847">MASTVQEVAVWTTPRGVPQRVVWNGTRYRVTDTPTRLEPDYSALTHPPPSLDGWRFQGSDDTGATLVFDVRLDAESRVWRLIRVYE</sequence>